<keyword evidence="1" id="KW-0812">Transmembrane</keyword>
<feature type="transmembrane region" description="Helical" evidence="1">
    <location>
        <begin position="34"/>
        <end position="54"/>
    </location>
</feature>
<dbReference type="AlphaFoldDB" id="A0AAV2IQ66"/>
<evidence type="ECO:0000313" key="3">
    <source>
        <dbReference type="Proteomes" id="UP001497497"/>
    </source>
</evidence>
<name>A0AAV2IQ66_LYMST</name>
<proteinExistence type="predicted"/>
<dbReference type="EMBL" id="CAXITT010001118">
    <property type="protein sequence ID" value="CAL1547957.1"/>
    <property type="molecule type" value="Genomic_DNA"/>
</dbReference>
<keyword evidence="1" id="KW-0472">Membrane</keyword>
<gene>
    <name evidence="2" type="ORF">GSLYS_00021274001</name>
</gene>
<comment type="caution">
    <text evidence="2">The sequence shown here is derived from an EMBL/GenBank/DDBJ whole genome shotgun (WGS) entry which is preliminary data.</text>
</comment>
<keyword evidence="3" id="KW-1185">Reference proteome</keyword>
<evidence type="ECO:0000313" key="2">
    <source>
        <dbReference type="EMBL" id="CAL1547957.1"/>
    </source>
</evidence>
<protein>
    <submittedName>
        <fullName evidence="2">Uncharacterized protein</fullName>
    </submittedName>
</protein>
<feature type="non-terminal residue" evidence="2">
    <location>
        <position position="70"/>
    </location>
</feature>
<reference evidence="2 3" key="1">
    <citation type="submission" date="2024-04" db="EMBL/GenBank/DDBJ databases">
        <authorList>
            <consortium name="Genoscope - CEA"/>
            <person name="William W."/>
        </authorList>
    </citation>
    <scope>NUCLEOTIDE SEQUENCE [LARGE SCALE GENOMIC DNA]</scope>
</reference>
<feature type="non-terminal residue" evidence="2">
    <location>
        <position position="1"/>
    </location>
</feature>
<sequence length="70" mass="8549">LVLLIYWPVAVVLKFLKALSIFRNELTLDHLKVWLALIDIIFYIMLFLVELNVLRCQRYAFFKNHRRMRP</sequence>
<dbReference type="Proteomes" id="UP001497497">
    <property type="component" value="Unassembled WGS sequence"/>
</dbReference>
<organism evidence="2 3">
    <name type="scientific">Lymnaea stagnalis</name>
    <name type="common">Great pond snail</name>
    <name type="synonym">Helix stagnalis</name>
    <dbReference type="NCBI Taxonomy" id="6523"/>
    <lineage>
        <taxon>Eukaryota</taxon>
        <taxon>Metazoa</taxon>
        <taxon>Spiralia</taxon>
        <taxon>Lophotrochozoa</taxon>
        <taxon>Mollusca</taxon>
        <taxon>Gastropoda</taxon>
        <taxon>Heterobranchia</taxon>
        <taxon>Euthyneura</taxon>
        <taxon>Panpulmonata</taxon>
        <taxon>Hygrophila</taxon>
        <taxon>Lymnaeoidea</taxon>
        <taxon>Lymnaeidae</taxon>
        <taxon>Lymnaea</taxon>
    </lineage>
</organism>
<accession>A0AAV2IQ66</accession>
<evidence type="ECO:0000256" key="1">
    <source>
        <dbReference type="SAM" id="Phobius"/>
    </source>
</evidence>
<keyword evidence="1" id="KW-1133">Transmembrane helix</keyword>